<protein>
    <recommendedName>
        <fullName evidence="10">Gamma interferon inducible lysosomal thiol reductase</fullName>
    </recommendedName>
</protein>
<keyword evidence="9" id="KW-1185">Reference proteome</keyword>
<accession>A0A507B4M1</accession>
<sequence length="270" mass="29910">MIPPQSPRLPPPPDTPAPEQRLEMDEEKNLAMNPRTSRRNRVIAVAFAVGLTLFLLFSVRPFASSPPPSRGGSLLPVQDALDRPSAPAPAPGLDKVAASRDLVPLEAHIMSKCPDARDCLRDMILPTMMRVQDKVNFTLSFIGTPTENDGVECRHGPAECMGNILELCAAKLYPDPKTSLGFTMCITRRYREIPDRALIEDCALEHAIDIKKLNDCAAKDDGAYGMKMLRDSVRRTADVGLQPRDFLPHARRCDAELHRSAQQRELLHQG</sequence>
<dbReference type="PANTHER" id="PTHR13234:SF8">
    <property type="entry name" value="GAMMA-INTERFERON-INDUCIBLE LYSOSOMAL THIOL REDUCTASE"/>
    <property type="match status" value="1"/>
</dbReference>
<comment type="subcellular location">
    <subcellularLocation>
        <location evidence="1">Secreted</location>
    </subcellularLocation>
</comment>
<keyword evidence="7" id="KW-0812">Transmembrane</keyword>
<comment type="caution">
    <text evidence="8">The sequence shown here is derived from an EMBL/GenBank/DDBJ whole genome shotgun (WGS) entry which is preliminary data.</text>
</comment>
<dbReference type="PANTHER" id="PTHR13234">
    <property type="entry name" value="GAMMA-INTERFERON INDUCIBLE LYSOSOMAL THIOL REDUCTASE GILT"/>
    <property type="match status" value="1"/>
</dbReference>
<dbReference type="OrthoDB" id="958254at2759"/>
<dbReference type="GO" id="GO:0005576">
    <property type="term" value="C:extracellular region"/>
    <property type="evidence" value="ECO:0007669"/>
    <property type="project" value="UniProtKB-SubCell"/>
</dbReference>
<dbReference type="STRING" id="1093900.A0A507B4M1"/>
<reference evidence="8 9" key="1">
    <citation type="submission" date="2019-06" db="EMBL/GenBank/DDBJ databases">
        <title>Draft genome sequence of the filamentous fungus Phialemoniopsis curvata isolated from diesel fuel.</title>
        <authorList>
            <person name="Varaljay V.A."/>
            <person name="Lyon W.J."/>
            <person name="Crouch A.L."/>
            <person name="Drake C.E."/>
            <person name="Hollomon J.M."/>
            <person name="Nadeau L.J."/>
            <person name="Nunn H.S."/>
            <person name="Stevenson B.S."/>
            <person name="Bojanowski C.L."/>
            <person name="Crookes-Goodson W.J."/>
        </authorList>
    </citation>
    <scope>NUCLEOTIDE SEQUENCE [LARGE SCALE GENOMIC DNA]</scope>
    <source>
        <strain evidence="8 9">D216</strain>
    </source>
</reference>
<feature type="region of interest" description="Disordered" evidence="6">
    <location>
        <begin position="65"/>
        <end position="93"/>
    </location>
</feature>
<proteinExistence type="inferred from homology"/>
<keyword evidence="7" id="KW-1133">Transmembrane helix</keyword>
<evidence type="ECO:0000256" key="5">
    <source>
        <dbReference type="ARBA" id="ARBA00023180"/>
    </source>
</evidence>
<dbReference type="Pfam" id="PF03227">
    <property type="entry name" value="GILT"/>
    <property type="match status" value="1"/>
</dbReference>
<name>A0A507B4M1_9PEZI</name>
<dbReference type="EMBL" id="SKBQ01000044">
    <property type="protein sequence ID" value="TPX12021.1"/>
    <property type="molecule type" value="Genomic_DNA"/>
</dbReference>
<evidence type="ECO:0000256" key="2">
    <source>
        <dbReference type="ARBA" id="ARBA00005679"/>
    </source>
</evidence>
<dbReference type="RefSeq" id="XP_030993732.1">
    <property type="nucleotide sequence ID" value="XM_031142056.1"/>
</dbReference>
<dbReference type="InParanoid" id="A0A507B4M1"/>
<dbReference type="GeneID" id="41974771"/>
<dbReference type="Proteomes" id="UP000319257">
    <property type="component" value="Unassembled WGS sequence"/>
</dbReference>
<evidence type="ECO:0000313" key="9">
    <source>
        <dbReference type="Proteomes" id="UP000319257"/>
    </source>
</evidence>
<feature type="region of interest" description="Disordered" evidence="6">
    <location>
        <begin position="1"/>
        <end position="26"/>
    </location>
</feature>
<evidence type="ECO:0000256" key="3">
    <source>
        <dbReference type="ARBA" id="ARBA00022525"/>
    </source>
</evidence>
<evidence type="ECO:0000256" key="1">
    <source>
        <dbReference type="ARBA" id="ARBA00004613"/>
    </source>
</evidence>
<comment type="similarity">
    <text evidence="2">Belongs to the GILT family.</text>
</comment>
<evidence type="ECO:0000256" key="6">
    <source>
        <dbReference type="SAM" id="MobiDB-lite"/>
    </source>
</evidence>
<evidence type="ECO:0000313" key="8">
    <source>
        <dbReference type="EMBL" id="TPX12021.1"/>
    </source>
</evidence>
<organism evidence="8 9">
    <name type="scientific">Thyridium curvatum</name>
    <dbReference type="NCBI Taxonomy" id="1093900"/>
    <lineage>
        <taxon>Eukaryota</taxon>
        <taxon>Fungi</taxon>
        <taxon>Dikarya</taxon>
        <taxon>Ascomycota</taxon>
        <taxon>Pezizomycotina</taxon>
        <taxon>Sordariomycetes</taxon>
        <taxon>Sordariomycetidae</taxon>
        <taxon>Thyridiales</taxon>
        <taxon>Thyridiaceae</taxon>
        <taxon>Thyridium</taxon>
    </lineage>
</organism>
<feature type="compositionally biased region" description="Pro residues" evidence="6">
    <location>
        <begin position="1"/>
        <end position="16"/>
    </location>
</feature>
<evidence type="ECO:0000256" key="7">
    <source>
        <dbReference type="SAM" id="Phobius"/>
    </source>
</evidence>
<dbReference type="InterPro" id="IPR004911">
    <property type="entry name" value="Interferon-induced_GILT"/>
</dbReference>
<keyword evidence="7" id="KW-0472">Membrane</keyword>
<keyword evidence="5" id="KW-0325">Glycoprotein</keyword>
<keyword evidence="3" id="KW-0964">Secreted</keyword>
<keyword evidence="4" id="KW-0732">Signal</keyword>
<evidence type="ECO:0008006" key="10">
    <source>
        <dbReference type="Google" id="ProtNLM"/>
    </source>
</evidence>
<gene>
    <name evidence="8" type="ORF">E0L32_007324</name>
</gene>
<feature type="transmembrane region" description="Helical" evidence="7">
    <location>
        <begin position="42"/>
        <end position="63"/>
    </location>
</feature>
<evidence type="ECO:0000256" key="4">
    <source>
        <dbReference type="ARBA" id="ARBA00022729"/>
    </source>
</evidence>
<dbReference type="GO" id="GO:0016671">
    <property type="term" value="F:oxidoreductase activity, acting on a sulfur group of donors, disulfide as acceptor"/>
    <property type="evidence" value="ECO:0007669"/>
    <property type="project" value="InterPro"/>
</dbReference>
<dbReference type="AlphaFoldDB" id="A0A507B4M1"/>